<dbReference type="PROSITE" id="PS50893">
    <property type="entry name" value="ABC_TRANSPORTER_2"/>
    <property type="match status" value="2"/>
</dbReference>
<dbReference type="InterPro" id="IPR050107">
    <property type="entry name" value="ABC_carbohydrate_import_ATPase"/>
</dbReference>
<keyword evidence="5" id="KW-0677">Repeat</keyword>
<keyword evidence="6" id="KW-0547">Nucleotide-binding</keyword>
<sequence>MPAMLAVENIVQQYPGVRALKGVSLALDAGRVLALVGENGAGKSTLIRILAGIEQPVEGRLLLRGESLQLANSAESQAAGISVVSQEFRLVPQLSIADNIMLGHELTSGGVVRAGHTRARVQELLSTLGLDLNPDRLVSSLTTGDQQMVEIARALSRDFDVLIMDEPTAALNRAEIGRLHGIVRRLAAQGKAIMYVSHHLDEVFDLCDEVAVLRDGSLVHRSETGALDEQALVEHMLGRKPQTFERAVDAAATGKDPRLVVDGLRVGGFDEPFSLSVGAGEIVGLAGLVGSGRGELTRALFGDRAALAGRISIDGVPVQVRSVHAAITAGIYMLSEDRKSEGILPHLDVTENTMVSRDPKSVSGWRRLVPSRRSERAVFERLRGELSIRVPHGGQLIGNLSGGNQQKVLLGRALQSGCRVLLLNEPTRGVDVGAKLEIYQLIRRLAAQGVAVIVSSSDAPELTAISDRCLVYLAGRQTAELAGPDITEDNIVGASVGQVAVGGTHA</sequence>
<evidence type="ECO:0000256" key="3">
    <source>
        <dbReference type="ARBA" id="ARBA00022475"/>
    </source>
</evidence>
<keyword evidence="12" id="KW-1185">Reference proteome</keyword>
<organism evidence="11 12">
    <name type="scientific">Mycetocola miduiensis</name>
    <dbReference type="NCBI Taxonomy" id="995034"/>
    <lineage>
        <taxon>Bacteria</taxon>
        <taxon>Bacillati</taxon>
        <taxon>Actinomycetota</taxon>
        <taxon>Actinomycetes</taxon>
        <taxon>Micrococcales</taxon>
        <taxon>Microbacteriaceae</taxon>
        <taxon>Mycetocola</taxon>
    </lineage>
</organism>
<dbReference type="PANTHER" id="PTHR43790:SF3">
    <property type="entry name" value="D-ALLOSE IMPORT ATP-BINDING PROTEIN ALSA-RELATED"/>
    <property type="match status" value="1"/>
</dbReference>
<dbReference type="OrthoDB" id="39350at2"/>
<dbReference type="InterPro" id="IPR027417">
    <property type="entry name" value="P-loop_NTPase"/>
</dbReference>
<dbReference type="RefSeq" id="WP_090710083.1">
    <property type="nucleotide sequence ID" value="NZ_FOVM01000003.1"/>
</dbReference>
<accession>A0A1I5AH12</accession>
<dbReference type="InterPro" id="IPR003593">
    <property type="entry name" value="AAA+_ATPase"/>
</dbReference>
<dbReference type="Proteomes" id="UP000198867">
    <property type="component" value="Unassembled WGS sequence"/>
</dbReference>
<evidence type="ECO:0000313" key="11">
    <source>
        <dbReference type="EMBL" id="SFN61660.1"/>
    </source>
</evidence>
<evidence type="ECO:0000313" key="12">
    <source>
        <dbReference type="Proteomes" id="UP000198867"/>
    </source>
</evidence>
<evidence type="ECO:0000256" key="5">
    <source>
        <dbReference type="ARBA" id="ARBA00022737"/>
    </source>
</evidence>
<keyword evidence="8" id="KW-1278">Translocase</keyword>
<evidence type="ECO:0000259" key="10">
    <source>
        <dbReference type="PROSITE" id="PS50893"/>
    </source>
</evidence>
<dbReference type="GO" id="GO:0005524">
    <property type="term" value="F:ATP binding"/>
    <property type="evidence" value="ECO:0007669"/>
    <property type="project" value="UniProtKB-KW"/>
</dbReference>
<feature type="domain" description="ABC transporter" evidence="10">
    <location>
        <begin position="5"/>
        <end position="240"/>
    </location>
</feature>
<keyword evidence="3" id="KW-1003">Cell membrane</keyword>
<dbReference type="SUPFAM" id="SSF52540">
    <property type="entry name" value="P-loop containing nucleoside triphosphate hydrolases"/>
    <property type="match status" value="2"/>
</dbReference>
<dbReference type="GO" id="GO:0005886">
    <property type="term" value="C:plasma membrane"/>
    <property type="evidence" value="ECO:0007669"/>
    <property type="project" value="UniProtKB-SubCell"/>
</dbReference>
<evidence type="ECO:0000256" key="6">
    <source>
        <dbReference type="ARBA" id="ARBA00022741"/>
    </source>
</evidence>
<dbReference type="CDD" id="cd03216">
    <property type="entry name" value="ABC_Carb_Monos_I"/>
    <property type="match status" value="1"/>
</dbReference>
<reference evidence="12" key="1">
    <citation type="submission" date="2016-10" db="EMBL/GenBank/DDBJ databases">
        <authorList>
            <person name="Varghese N."/>
            <person name="Submissions S."/>
        </authorList>
    </citation>
    <scope>NUCLEOTIDE SEQUENCE [LARGE SCALE GENOMIC DNA]</scope>
    <source>
        <strain evidence="12">CGMCC 1.11101</strain>
    </source>
</reference>
<evidence type="ECO:0000256" key="2">
    <source>
        <dbReference type="ARBA" id="ARBA00022448"/>
    </source>
</evidence>
<dbReference type="PANTHER" id="PTHR43790">
    <property type="entry name" value="CARBOHYDRATE TRANSPORT ATP-BINDING PROTEIN MG119-RELATED"/>
    <property type="match status" value="1"/>
</dbReference>
<comment type="subcellular location">
    <subcellularLocation>
        <location evidence="1">Cell membrane</location>
        <topology evidence="1">Peripheral membrane protein</topology>
    </subcellularLocation>
</comment>
<keyword evidence="2" id="KW-0813">Transport</keyword>
<dbReference type="InterPro" id="IPR017871">
    <property type="entry name" value="ABC_transporter-like_CS"/>
</dbReference>
<dbReference type="CDD" id="cd03215">
    <property type="entry name" value="ABC_Carb_Monos_II"/>
    <property type="match status" value="1"/>
</dbReference>
<dbReference type="PROSITE" id="PS00211">
    <property type="entry name" value="ABC_TRANSPORTER_1"/>
    <property type="match status" value="1"/>
</dbReference>
<keyword evidence="4" id="KW-0762">Sugar transport</keyword>
<keyword evidence="7 11" id="KW-0067">ATP-binding</keyword>
<evidence type="ECO:0000256" key="7">
    <source>
        <dbReference type="ARBA" id="ARBA00022840"/>
    </source>
</evidence>
<dbReference type="FunFam" id="3.40.50.300:FF:000127">
    <property type="entry name" value="Ribose import ATP-binding protein RbsA"/>
    <property type="match status" value="1"/>
</dbReference>
<keyword evidence="9" id="KW-0472">Membrane</keyword>
<protein>
    <submittedName>
        <fullName evidence="11">Monosaccharide ABC transporter ATP-binding protein, CUT2 family</fullName>
    </submittedName>
</protein>
<dbReference type="STRING" id="995034.SAMN05216219_1453"/>
<feature type="domain" description="ABC transporter" evidence="10">
    <location>
        <begin position="245"/>
        <end position="499"/>
    </location>
</feature>
<evidence type="ECO:0000256" key="1">
    <source>
        <dbReference type="ARBA" id="ARBA00004202"/>
    </source>
</evidence>
<dbReference type="EMBL" id="FOVM01000003">
    <property type="protein sequence ID" value="SFN61660.1"/>
    <property type="molecule type" value="Genomic_DNA"/>
</dbReference>
<gene>
    <name evidence="11" type="ORF">SAMN05216219_1453</name>
</gene>
<evidence type="ECO:0000256" key="8">
    <source>
        <dbReference type="ARBA" id="ARBA00022967"/>
    </source>
</evidence>
<dbReference type="GO" id="GO:0016887">
    <property type="term" value="F:ATP hydrolysis activity"/>
    <property type="evidence" value="ECO:0007669"/>
    <property type="project" value="InterPro"/>
</dbReference>
<dbReference type="SMART" id="SM00382">
    <property type="entry name" value="AAA"/>
    <property type="match status" value="2"/>
</dbReference>
<proteinExistence type="predicted"/>
<evidence type="ECO:0000256" key="4">
    <source>
        <dbReference type="ARBA" id="ARBA00022597"/>
    </source>
</evidence>
<dbReference type="Pfam" id="PF00005">
    <property type="entry name" value="ABC_tran"/>
    <property type="match status" value="2"/>
</dbReference>
<name>A0A1I5AH12_9MICO</name>
<dbReference type="InterPro" id="IPR003439">
    <property type="entry name" value="ABC_transporter-like_ATP-bd"/>
</dbReference>
<dbReference type="Gene3D" id="3.40.50.300">
    <property type="entry name" value="P-loop containing nucleotide triphosphate hydrolases"/>
    <property type="match status" value="2"/>
</dbReference>
<dbReference type="AlphaFoldDB" id="A0A1I5AH12"/>
<evidence type="ECO:0000256" key="9">
    <source>
        <dbReference type="ARBA" id="ARBA00023136"/>
    </source>
</evidence>